<sequence>MNAARRGAPVPAMPETMQGVHRR</sequence>
<evidence type="ECO:0000313" key="2">
    <source>
        <dbReference type="EMBL" id="MPD04517.1"/>
    </source>
</evidence>
<organism evidence="2 3">
    <name type="scientific">Portunus trituberculatus</name>
    <name type="common">Swimming crab</name>
    <name type="synonym">Neptunus trituberculatus</name>
    <dbReference type="NCBI Taxonomy" id="210409"/>
    <lineage>
        <taxon>Eukaryota</taxon>
        <taxon>Metazoa</taxon>
        <taxon>Ecdysozoa</taxon>
        <taxon>Arthropoda</taxon>
        <taxon>Crustacea</taxon>
        <taxon>Multicrustacea</taxon>
        <taxon>Malacostraca</taxon>
        <taxon>Eumalacostraca</taxon>
        <taxon>Eucarida</taxon>
        <taxon>Decapoda</taxon>
        <taxon>Pleocyemata</taxon>
        <taxon>Brachyura</taxon>
        <taxon>Eubrachyura</taxon>
        <taxon>Portunoidea</taxon>
        <taxon>Portunidae</taxon>
        <taxon>Portuninae</taxon>
        <taxon>Portunus</taxon>
    </lineage>
</organism>
<dbReference type="EMBL" id="VSRR010141405">
    <property type="protein sequence ID" value="MPD04517.1"/>
    <property type="molecule type" value="Genomic_DNA"/>
</dbReference>
<gene>
    <name evidence="2" type="ORF">E2C01_100211</name>
</gene>
<reference evidence="2 3" key="1">
    <citation type="submission" date="2019-05" db="EMBL/GenBank/DDBJ databases">
        <title>Another draft genome of Portunus trituberculatus and its Hox gene families provides insights of decapod evolution.</title>
        <authorList>
            <person name="Jeong J.-H."/>
            <person name="Song I."/>
            <person name="Kim S."/>
            <person name="Choi T."/>
            <person name="Kim D."/>
            <person name="Ryu S."/>
            <person name="Kim W."/>
        </authorList>
    </citation>
    <scope>NUCLEOTIDE SEQUENCE [LARGE SCALE GENOMIC DNA]</scope>
    <source>
        <tissue evidence="2">Muscle</tissue>
    </source>
</reference>
<protein>
    <submittedName>
        <fullName evidence="2">Uncharacterized protein</fullName>
    </submittedName>
</protein>
<feature type="region of interest" description="Disordered" evidence="1">
    <location>
        <begin position="1"/>
        <end position="23"/>
    </location>
</feature>
<keyword evidence="3" id="KW-1185">Reference proteome</keyword>
<dbReference type="AlphaFoldDB" id="A0A5B7KCY8"/>
<name>A0A5B7KCY8_PORTR</name>
<dbReference type="Proteomes" id="UP000324222">
    <property type="component" value="Unassembled WGS sequence"/>
</dbReference>
<comment type="caution">
    <text evidence="2">The sequence shown here is derived from an EMBL/GenBank/DDBJ whole genome shotgun (WGS) entry which is preliminary data.</text>
</comment>
<evidence type="ECO:0000256" key="1">
    <source>
        <dbReference type="SAM" id="MobiDB-lite"/>
    </source>
</evidence>
<accession>A0A5B7KCY8</accession>
<evidence type="ECO:0000313" key="3">
    <source>
        <dbReference type="Proteomes" id="UP000324222"/>
    </source>
</evidence>
<proteinExistence type="predicted"/>